<evidence type="ECO:0000256" key="13">
    <source>
        <dbReference type="ARBA" id="ARBA00023211"/>
    </source>
</evidence>
<evidence type="ECO:0000256" key="1">
    <source>
        <dbReference type="ARBA" id="ARBA00000077"/>
    </source>
</evidence>
<dbReference type="CDD" id="cd07180">
    <property type="entry name" value="RNase_HII_archaea_like"/>
    <property type="match status" value="1"/>
</dbReference>
<dbReference type="InterPro" id="IPR036397">
    <property type="entry name" value="RNaseH_sf"/>
</dbReference>
<evidence type="ECO:0000256" key="4">
    <source>
        <dbReference type="ARBA" id="ARBA00004496"/>
    </source>
</evidence>
<evidence type="ECO:0000256" key="10">
    <source>
        <dbReference type="ARBA" id="ARBA00022723"/>
    </source>
</evidence>
<dbReference type="PANTHER" id="PTHR10954:SF23">
    <property type="entry name" value="RIBONUCLEASE"/>
    <property type="match status" value="1"/>
</dbReference>
<dbReference type="InterPro" id="IPR012337">
    <property type="entry name" value="RNaseH-like_sf"/>
</dbReference>
<protein>
    <recommendedName>
        <fullName evidence="7 14">Ribonuclease HII</fullName>
        <shortName evidence="14">RNase HII</shortName>
        <ecNumber evidence="6 14">3.1.26.4</ecNumber>
    </recommendedName>
</protein>
<evidence type="ECO:0000256" key="3">
    <source>
        <dbReference type="ARBA" id="ARBA00004065"/>
    </source>
</evidence>
<evidence type="ECO:0000256" key="9">
    <source>
        <dbReference type="ARBA" id="ARBA00022722"/>
    </source>
</evidence>
<dbReference type="InterPro" id="IPR020787">
    <property type="entry name" value="RNase_HII_arc"/>
</dbReference>
<comment type="cofactor">
    <cofactor evidence="2">
        <name>Mg(2+)</name>
        <dbReference type="ChEBI" id="CHEBI:18420"/>
    </cofactor>
</comment>
<dbReference type="GO" id="GO:0003723">
    <property type="term" value="F:RNA binding"/>
    <property type="evidence" value="ECO:0007669"/>
    <property type="project" value="UniProtKB-UniRule"/>
</dbReference>
<name>A0A150J8F2_9EURY</name>
<keyword evidence="13 14" id="KW-0464">Manganese</keyword>
<evidence type="ECO:0000259" key="17">
    <source>
        <dbReference type="PROSITE" id="PS51975"/>
    </source>
</evidence>
<keyword evidence="12 14" id="KW-0378">Hydrolase</keyword>
<comment type="similarity">
    <text evidence="5 14 16">Belongs to the RNase HII family.</text>
</comment>
<feature type="binding site" evidence="14 15">
    <location>
        <position position="107"/>
    </location>
    <ligand>
        <name>a divalent metal cation</name>
        <dbReference type="ChEBI" id="CHEBI:60240"/>
    </ligand>
</feature>
<gene>
    <name evidence="14 18" type="primary">rnhB</name>
    <name evidence="18" type="ORF">AMQ74_00424</name>
</gene>
<dbReference type="Gene3D" id="3.30.420.10">
    <property type="entry name" value="Ribonuclease H-like superfamily/Ribonuclease H"/>
    <property type="match status" value="1"/>
</dbReference>
<dbReference type="AlphaFoldDB" id="A0A150J8F2"/>
<comment type="cofactor">
    <cofactor evidence="14 15">
        <name>Mn(2+)</name>
        <dbReference type="ChEBI" id="CHEBI:29035"/>
    </cofactor>
    <cofactor evidence="14 15">
        <name>Mg(2+)</name>
        <dbReference type="ChEBI" id="CHEBI:18420"/>
    </cofactor>
    <text evidence="14 15">Manganese or magnesium. Binds 1 divalent metal ion per monomer in the absence of substrate. May bind a second metal ion after substrate binding.</text>
</comment>
<sequence>MNICGVDEAGRGPVIGPLVIAAFSIEEERLREVASLGVKDSKKLNPKRRTEIYSELLKLSKNYFFKVLSPNYLNTEMKRHTLNEIELWAFIDSVIGLNVSLKRVICDSCDVNADRFSQSIKEGVCKIYPDCEVIAAHKAEDKYPIVAAASILAKVKRDEILKEIEDKVGTPIGSGYPSDPITISFLKDYYKINNSFPDYVRAEWKTLKNIKSFCNQTKLI</sequence>
<evidence type="ECO:0000256" key="15">
    <source>
        <dbReference type="PROSITE-ProRule" id="PRU01319"/>
    </source>
</evidence>
<evidence type="ECO:0000256" key="12">
    <source>
        <dbReference type="ARBA" id="ARBA00022801"/>
    </source>
</evidence>
<evidence type="ECO:0000256" key="8">
    <source>
        <dbReference type="ARBA" id="ARBA00022490"/>
    </source>
</evidence>
<dbReference type="GO" id="GO:0005737">
    <property type="term" value="C:cytoplasm"/>
    <property type="evidence" value="ECO:0007669"/>
    <property type="project" value="UniProtKB-SubCell"/>
</dbReference>
<evidence type="ECO:0000313" key="18">
    <source>
        <dbReference type="EMBL" id="KYC53368.1"/>
    </source>
</evidence>
<dbReference type="NCBIfam" id="TIGR00729">
    <property type="entry name" value="ribonuclease HII"/>
    <property type="match status" value="1"/>
</dbReference>
<keyword evidence="11 14" id="KW-0255">Endonuclease</keyword>
<evidence type="ECO:0000256" key="7">
    <source>
        <dbReference type="ARBA" id="ARBA00019179"/>
    </source>
</evidence>
<proteinExistence type="inferred from homology"/>
<dbReference type="EC" id="3.1.26.4" evidence="6 14"/>
<evidence type="ECO:0000256" key="16">
    <source>
        <dbReference type="RuleBase" id="RU003515"/>
    </source>
</evidence>
<dbReference type="GO" id="GO:0006298">
    <property type="term" value="P:mismatch repair"/>
    <property type="evidence" value="ECO:0007669"/>
    <property type="project" value="TreeGrafter"/>
</dbReference>
<accession>A0A150J8F2</accession>
<dbReference type="SUPFAM" id="SSF53098">
    <property type="entry name" value="Ribonuclease H-like"/>
    <property type="match status" value="1"/>
</dbReference>
<dbReference type="InterPro" id="IPR024567">
    <property type="entry name" value="RNase_HII/HIII_dom"/>
</dbReference>
<dbReference type="HAMAP" id="MF_00052_A">
    <property type="entry name" value="RNase_HII_A"/>
    <property type="match status" value="1"/>
</dbReference>
<evidence type="ECO:0000256" key="2">
    <source>
        <dbReference type="ARBA" id="ARBA00001946"/>
    </source>
</evidence>
<keyword evidence="9 14" id="KW-0540">Nuclease</keyword>
<evidence type="ECO:0000313" key="19">
    <source>
        <dbReference type="Proteomes" id="UP000075578"/>
    </source>
</evidence>
<dbReference type="PROSITE" id="PS51975">
    <property type="entry name" value="RNASE_H_2"/>
    <property type="match status" value="1"/>
</dbReference>
<keyword evidence="10 14" id="KW-0479">Metal-binding</keyword>
<comment type="function">
    <text evidence="3 14 16">Endonuclease that specifically degrades the RNA of RNA-DNA hybrids.</text>
</comment>
<dbReference type="GO" id="GO:0004523">
    <property type="term" value="F:RNA-DNA hybrid ribonuclease activity"/>
    <property type="evidence" value="ECO:0007669"/>
    <property type="project" value="UniProtKB-UniRule"/>
</dbReference>
<feature type="domain" description="RNase H type-2" evidence="17">
    <location>
        <begin position="1"/>
        <end position="216"/>
    </location>
</feature>
<dbReference type="GO" id="GO:0030145">
    <property type="term" value="F:manganese ion binding"/>
    <property type="evidence" value="ECO:0007669"/>
    <property type="project" value="UniProtKB-UniRule"/>
</dbReference>
<dbReference type="InterPro" id="IPR023160">
    <property type="entry name" value="RNase_HII_hlx-loop-hlx_cap_dom"/>
</dbReference>
<keyword evidence="8 14" id="KW-0963">Cytoplasm</keyword>
<comment type="catalytic activity">
    <reaction evidence="1 14 15 16">
        <text>Endonucleolytic cleavage to 5'-phosphomonoester.</text>
        <dbReference type="EC" id="3.1.26.4"/>
    </reaction>
</comment>
<dbReference type="Proteomes" id="UP000075578">
    <property type="component" value="Unassembled WGS sequence"/>
</dbReference>
<dbReference type="InterPro" id="IPR004649">
    <property type="entry name" value="RNase_H2_suA"/>
</dbReference>
<organism evidence="18 19">
    <name type="scientific">Candidatus Methanofastidiosum methylothiophilum</name>
    <dbReference type="NCBI Taxonomy" id="1705564"/>
    <lineage>
        <taxon>Archaea</taxon>
        <taxon>Methanobacteriati</taxon>
        <taxon>Methanobacteriota</taxon>
        <taxon>Stenosarchaea group</taxon>
        <taxon>Candidatus Methanofastidiosia</taxon>
        <taxon>Candidatus Methanofastidiosales</taxon>
        <taxon>Candidatus Methanofastidiosaceae</taxon>
        <taxon>Candidatus Methanofastidiosum</taxon>
    </lineage>
</organism>
<dbReference type="FunFam" id="1.10.10.460:FF:000001">
    <property type="entry name" value="Ribonuclease"/>
    <property type="match status" value="1"/>
</dbReference>
<reference evidence="18 19" key="1">
    <citation type="journal article" date="2016" name="ISME J.">
        <title>Chasing the elusive Euryarchaeota class WSA2: genomes reveal a uniquely fastidious methyl-reducing methanogen.</title>
        <authorList>
            <person name="Nobu M.K."/>
            <person name="Narihiro T."/>
            <person name="Kuroda K."/>
            <person name="Mei R."/>
            <person name="Liu W.T."/>
        </authorList>
    </citation>
    <scope>NUCLEOTIDE SEQUENCE [LARGE SCALE GENOMIC DNA]</scope>
    <source>
        <strain evidence="18">U1lsi0528_Bin089</strain>
    </source>
</reference>
<dbReference type="EMBL" id="LNGD01000014">
    <property type="protein sequence ID" value="KYC53368.1"/>
    <property type="molecule type" value="Genomic_DNA"/>
</dbReference>
<dbReference type="Gene3D" id="1.10.10.460">
    <property type="entry name" value="Ribonuclease hii. Domain 2"/>
    <property type="match status" value="1"/>
</dbReference>
<feature type="binding site" evidence="14 15">
    <location>
        <position position="8"/>
    </location>
    <ligand>
        <name>a divalent metal cation</name>
        <dbReference type="ChEBI" id="CHEBI:60240"/>
    </ligand>
</feature>
<evidence type="ECO:0000256" key="14">
    <source>
        <dbReference type="HAMAP-Rule" id="MF_00052"/>
    </source>
</evidence>
<dbReference type="GO" id="GO:0032299">
    <property type="term" value="C:ribonuclease H2 complex"/>
    <property type="evidence" value="ECO:0007669"/>
    <property type="project" value="TreeGrafter"/>
</dbReference>
<dbReference type="PATRIC" id="fig|1705564.3.peg.427"/>
<evidence type="ECO:0000256" key="5">
    <source>
        <dbReference type="ARBA" id="ARBA00007383"/>
    </source>
</evidence>
<dbReference type="GO" id="GO:0043137">
    <property type="term" value="P:DNA replication, removal of RNA primer"/>
    <property type="evidence" value="ECO:0007669"/>
    <property type="project" value="TreeGrafter"/>
</dbReference>
<comment type="caution">
    <text evidence="18">The sequence shown here is derived from an EMBL/GenBank/DDBJ whole genome shotgun (WGS) entry which is preliminary data.</text>
</comment>
<comment type="subcellular location">
    <subcellularLocation>
        <location evidence="4 14">Cytoplasm</location>
    </subcellularLocation>
</comment>
<evidence type="ECO:0000256" key="6">
    <source>
        <dbReference type="ARBA" id="ARBA00012180"/>
    </source>
</evidence>
<dbReference type="Pfam" id="PF01351">
    <property type="entry name" value="RNase_HII"/>
    <property type="match status" value="1"/>
</dbReference>
<feature type="binding site" evidence="14 15">
    <location>
        <position position="7"/>
    </location>
    <ligand>
        <name>a divalent metal cation</name>
        <dbReference type="ChEBI" id="CHEBI:60240"/>
    </ligand>
</feature>
<dbReference type="InterPro" id="IPR001352">
    <property type="entry name" value="RNase_HII/HIII"/>
</dbReference>
<dbReference type="PANTHER" id="PTHR10954">
    <property type="entry name" value="RIBONUCLEASE H2 SUBUNIT A"/>
    <property type="match status" value="1"/>
</dbReference>
<evidence type="ECO:0000256" key="11">
    <source>
        <dbReference type="ARBA" id="ARBA00022759"/>
    </source>
</evidence>